<dbReference type="EC" id="4.2.1.3" evidence="3"/>
<dbReference type="InterPro" id="IPR044137">
    <property type="entry name" value="AcnA_IRP_Swivel"/>
</dbReference>
<evidence type="ECO:0000256" key="2">
    <source>
        <dbReference type="ARBA" id="ARBA00007185"/>
    </source>
</evidence>
<comment type="similarity">
    <text evidence="2">Belongs to the aconitase/IPM isomerase family.</text>
</comment>
<evidence type="ECO:0000256" key="4">
    <source>
        <dbReference type="ARBA" id="ARBA00022723"/>
    </source>
</evidence>
<dbReference type="SUPFAM" id="SSF52016">
    <property type="entry name" value="LeuD/IlvD-like"/>
    <property type="match status" value="1"/>
</dbReference>
<feature type="domain" description="Aconitase/3-isopropylmalate dehydratase large subunit alpha/beta/alpha" evidence="9">
    <location>
        <begin position="73"/>
        <end position="585"/>
    </location>
</feature>
<organism evidence="11 12">
    <name type="scientific">Caldiarchaeum subterraneum</name>
    <dbReference type="NCBI Taxonomy" id="311458"/>
    <lineage>
        <taxon>Archaea</taxon>
        <taxon>Nitrososphaerota</taxon>
        <taxon>Candidatus Caldarchaeales</taxon>
        <taxon>Candidatus Caldarchaeaceae</taxon>
        <taxon>Candidatus Caldarchaeum</taxon>
    </lineage>
</organism>
<feature type="domain" description="Aconitase A/isopropylmalate dehydratase small subunit swivel" evidence="10">
    <location>
        <begin position="715"/>
        <end position="842"/>
    </location>
</feature>
<dbReference type="InterPro" id="IPR000573">
    <property type="entry name" value="AconitaseA/IPMdHydase_ssu_swvl"/>
</dbReference>
<dbReference type="InterPro" id="IPR006249">
    <property type="entry name" value="Aconitase/IRP2"/>
</dbReference>
<dbReference type="Proteomes" id="UP000608579">
    <property type="component" value="Unassembled WGS sequence"/>
</dbReference>
<evidence type="ECO:0000259" key="10">
    <source>
        <dbReference type="Pfam" id="PF00694"/>
    </source>
</evidence>
<dbReference type="CDD" id="cd01580">
    <property type="entry name" value="AcnA_IRP_Swivel"/>
    <property type="match status" value="1"/>
</dbReference>
<dbReference type="Gene3D" id="3.30.499.10">
    <property type="entry name" value="Aconitase, domain 3"/>
    <property type="match status" value="2"/>
</dbReference>
<keyword evidence="5" id="KW-0408">Iron</keyword>
<gene>
    <name evidence="11" type="primary">acnA</name>
    <name evidence="11" type="ORF">EYH45_08050</name>
</gene>
<dbReference type="Pfam" id="PF00694">
    <property type="entry name" value="Aconitase_C"/>
    <property type="match status" value="1"/>
</dbReference>
<evidence type="ECO:0000256" key="3">
    <source>
        <dbReference type="ARBA" id="ARBA00012926"/>
    </source>
</evidence>
<dbReference type="Pfam" id="PF00330">
    <property type="entry name" value="Aconitase"/>
    <property type="match status" value="1"/>
</dbReference>
<dbReference type="InterPro" id="IPR015928">
    <property type="entry name" value="Aconitase/3IPM_dehydase_swvl"/>
</dbReference>
<keyword evidence="6" id="KW-0411">Iron-sulfur</keyword>
<proteinExistence type="inferred from homology"/>
<comment type="catalytic activity">
    <reaction evidence="8">
        <text>citrate = D-threo-isocitrate</text>
        <dbReference type="Rhea" id="RHEA:10336"/>
        <dbReference type="ChEBI" id="CHEBI:15562"/>
        <dbReference type="ChEBI" id="CHEBI:16947"/>
        <dbReference type="EC" id="4.2.1.3"/>
    </reaction>
</comment>
<protein>
    <recommendedName>
        <fullName evidence="3">aconitate hydratase</fullName>
        <ecNumber evidence="3">4.2.1.3</ecNumber>
    </recommendedName>
</protein>
<dbReference type="NCBIfam" id="NF009520">
    <property type="entry name" value="PRK12881.1"/>
    <property type="match status" value="1"/>
</dbReference>
<dbReference type="CDD" id="cd01586">
    <property type="entry name" value="AcnA_IRP"/>
    <property type="match status" value="1"/>
</dbReference>
<dbReference type="Gene3D" id="3.20.19.10">
    <property type="entry name" value="Aconitase, domain 4"/>
    <property type="match status" value="1"/>
</dbReference>
<name>A0A832ZXB8_CALS0</name>
<dbReference type="AlphaFoldDB" id="A0A832ZXB8"/>
<dbReference type="NCBIfam" id="NF006757">
    <property type="entry name" value="PRK09277.1"/>
    <property type="match status" value="1"/>
</dbReference>
<dbReference type="EMBL" id="DQVM01000162">
    <property type="protein sequence ID" value="HIQ30493.1"/>
    <property type="molecule type" value="Genomic_DNA"/>
</dbReference>
<evidence type="ECO:0000313" key="11">
    <source>
        <dbReference type="EMBL" id="HIQ30493.1"/>
    </source>
</evidence>
<dbReference type="GO" id="GO:0051536">
    <property type="term" value="F:iron-sulfur cluster binding"/>
    <property type="evidence" value="ECO:0007669"/>
    <property type="project" value="UniProtKB-KW"/>
</dbReference>
<comment type="cofactor">
    <cofactor evidence="1">
        <name>[4Fe-4S] cluster</name>
        <dbReference type="ChEBI" id="CHEBI:49883"/>
    </cofactor>
</comment>
<dbReference type="InterPro" id="IPR015931">
    <property type="entry name" value="Acnase/IPM_dHydase_lsu_aba_1/3"/>
</dbReference>
<dbReference type="PRINTS" id="PR00415">
    <property type="entry name" value="ACONITASE"/>
</dbReference>
<keyword evidence="7 11" id="KW-0456">Lyase</keyword>
<evidence type="ECO:0000313" key="12">
    <source>
        <dbReference type="Proteomes" id="UP000608579"/>
    </source>
</evidence>
<sequence>MRKDVFLKTLRVGGEVFHYFSLRELGDLAGFEVKRMPYSIRVLLENLLRNVDDYVVEWSDVEALGRWPRVDHGREIPFKPTRAILQDFTGVPAVVDLAAMRSALKRIGKPPSKINPLIPVDLVVDHSIQVDFYGIKESFILNLEREFERNRERYTLLKWAQQAFRNFRVVPPGKGIIHQVNLEYLTRVIDYRQHDGRVFAFPDTLLGTDSHTPMINSIGVVGWGVGGIEAEAVILGQPYYMPIPKVVGVYLTGELQEGTTATDLVLTVTQRLRKHGVVGKFVEYFGPGVKKLSIPDRATVANMAPEYGATIGFFPIDQETLSYLRMTGRDEKLVELYSREQMLFRDYDDGEEIEYSEVVEIDLSEVEPSIAGPSNPEDRIPLREAKRKVLEAMKLFFKQRGTEAEIEDDQIWFYEGGGAAATQRTVRKIGAPQVKVAIDGEETELTHGCVVISAITSCTNTSNPSVMIGAGLLAKKAVEKGLKVKPYVKTSLAPGSTVVTEYLSEAGLTQYLEKLGYTLVGYGCTTCIGNSGPLREEIEKAIKENDLYTAAVLSGNRNFEGRIHPLVRASFLMSPILVVAYGLAGRVDIDILREPIGYSPEGKPVYLKDIWPQLDEIRETINRSLKPEMFKKRYAEVFKGDEKWESLAIRGGEIFEWDENSTYIREPPFFQDLTPEPPPLQDIIGARALALLEDRVTTDHISPAGAIPPNSPAGKYLIEKGISPLEFNTYGARRGNHEVMIRGTFANIRLRNKLTPDKEGWWTIYHPTGEVTTIYEAAMRYIQNNTPLIVIAGKQYGAGSSRDWAAKGTKLLGVKAVIAESFERIHRSNLVGMGVLPLQFQEGEGWKTLGLDGKETYDITGIKEGLTPRKQLTVTATKTNGEKITFKVTARLDTRIETEYYQHGGILQYVLRKIAKQ</sequence>
<dbReference type="GO" id="GO:0003994">
    <property type="term" value="F:aconitate hydratase activity"/>
    <property type="evidence" value="ECO:0007669"/>
    <property type="project" value="UniProtKB-EC"/>
</dbReference>
<dbReference type="GO" id="GO:0046872">
    <property type="term" value="F:metal ion binding"/>
    <property type="evidence" value="ECO:0007669"/>
    <property type="project" value="UniProtKB-KW"/>
</dbReference>
<evidence type="ECO:0000256" key="6">
    <source>
        <dbReference type="ARBA" id="ARBA00023014"/>
    </source>
</evidence>
<dbReference type="PANTHER" id="PTHR11670">
    <property type="entry name" value="ACONITASE/IRON-RESPONSIVE ELEMENT FAMILY MEMBER"/>
    <property type="match status" value="1"/>
</dbReference>
<dbReference type="Gene3D" id="6.10.190.10">
    <property type="match status" value="1"/>
</dbReference>
<comment type="caution">
    <text evidence="11">The sequence shown here is derived from an EMBL/GenBank/DDBJ whole genome shotgun (WGS) entry which is preliminary data.</text>
</comment>
<reference evidence="11" key="1">
    <citation type="journal article" date="2020" name="ISME J.">
        <title>Gammaproteobacteria mediating utilization of methyl-, sulfur- and petroleum organic compounds in deep ocean hydrothermal plumes.</title>
        <authorList>
            <person name="Zhou Z."/>
            <person name="Liu Y."/>
            <person name="Pan J."/>
            <person name="Cron B.R."/>
            <person name="Toner B.M."/>
            <person name="Anantharaman K."/>
            <person name="Breier J.A."/>
            <person name="Dick G.J."/>
            <person name="Li M."/>
        </authorList>
    </citation>
    <scope>NUCLEOTIDE SEQUENCE</scope>
    <source>
        <strain evidence="11">SZUA-1515</strain>
    </source>
</reference>
<evidence type="ECO:0000259" key="9">
    <source>
        <dbReference type="Pfam" id="PF00330"/>
    </source>
</evidence>
<evidence type="ECO:0000256" key="1">
    <source>
        <dbReference type="ARBA" id="ARBA00001966"/>
    </source>
</evidence>
<dbReference type="NCBIfam" id="TIGR01341">
    <property type="entry name" value="aconitase_1"/>
    <property type="match status" value="1"/>
</dbReference>
<dbReference type="InterPro" id="IPR001030">
    <property type="entry name" value="Acoase/IPM_deHydtase_lsu_aba"/>
</dbReference>
<dbReference type="PROSITE" id="PS01244">
    <property type="entry name" value="ACONITASE_2"/>
    <property type="match status" value="1"/>
</dbReference>
<evidence type="ECO:0000256" key="7">
    <source>
        <dbReference type="ARBA" id="ARBA00023239"/>
    </source>
</evidence>
<dbReference type="FunFam" id="3.20.19.10:FF:000001">
    <property type="entry name" value="Aconitate hydratase"/>
    <property type="match status" value="1"/>
</dbReference>
<evidence type="ECO:0000256" key="5">
    <source>
        <dbReference type="ARBA" id="ARBA00023004"/>
    </source>
</evidence>
<dbReference type="PROSITE" id="PS00450">
    <property type="entry name" value="ACONITASE_1"/>
    <property type="match status" value="1"/>
</dbReference>
<evidence type="ECO:0000256" key="8">
    <source>
        <dbReference type="ARBA" id="ARBA00023501"/>
    </source>
</evidence>
<accession>A0A832ZXB8</accession>
<dbReference type="SUPFAM" id="SSF53732">
    <property type="entry name" value="Aconitase iron-sulfur domain"/>
    <property type="match status" value="1"/>
</dbReference>
<dbReference type="FunFam" id="3.30.499.10:FF:000002">
    <property type="entry name" value="Aconitate hydratase"/>
    <property type="match status" value="1"/>
</dbReference>
<dbReference type="InterPro" id="IPR018136">
    <property type="entry name" value="Aconitase_4Fe-4S_BS"/>
</dbReference>
<dbReference type="InterPro" id="IPR036008">
    <property type="entry name" value="Aconitase_4Fe-4S_dom"/>
</dbReference>
<keyword evidence="4" id="KW-0479">Metal-binding</keyword>